<dbReference type="EMBL" id="KZ613469">
    <property type="protein sequence ID" value="PMD25833.1"/>
    <property type="molecule type" value="Genomic_DNA"/>
</dbReference>
<name>A0A2J6QHT9_9HELO</name>
<organism evidence="2 3">
    <name type="scientific">Hyaloscypha hepaticicola</name>
    <dbReference type="NCBI Taxonomy" id="2082293"/>
    <lineage>
        <taxon>Eukaryota</taxon>
        <taxon>Fungi</taxon>
        <taxon>Dikarya</taxon>
        <taxon>Ascomycota</taxon>
        <taxon>Pezizomycotina</taxon>
        <taxon>Leotiomycetes</taxon>
        <taxon>Helotiales</taxon>
        <taxon>Hyaloscyphaceae</taxon>
        <taxon>Hyaloscypha</taxon>
    </lineage>
</organism>
<evidence type="ECO:0000313" key="3">
    <source>
        <dbReference type="Proteomes" id="UP000235672"/>
    </source>
</evidence>
<keyword evidence="3" id="KW-1185">Reference proteome</keyword>
<proteinExistence type="predicted"/>
<dbReference type="Proteomes" id="UP000235672">
    <property type="component" value="Unassembled WGS sequence"/>
</dbReference>
<protein>
    <submittedName>
        <fullName evidence="2">Uncharacterized protein</fullName>
    </submittedName>
</protein>
<reference evidence="2 3" key="1">
    <citation type="submission" date="2016-05" db="EMBL/GenBank/DDBJ databases">
        <title>A degradative enzymes factory behind the ericoid mycorrhizal symbiosis.</title>
        <authorList>
            <consortium name="DOE Joint Genome Institute"/>
            <person name="Martino E."/>
            <person name="Morin E."/>
            <person name="Grelet G."/>
            <person name="Kuo A."/>
            <person name="Kohler A."/>
            <person name="Daghino S."/>
            <person name="Barry K."/>
            <person name="Choi C."/>
            <person name="Cichocki N."/>
            <person name="Clum A."/>
            <person name="Copeland A."/>
            <person name="Hainaut M."/>
            <person name="Haridas S."/>
            <person name="Labutti K."/>
            <person name="Lindquist E."/>
            <person name="Lipzen A."/>
            <person name="Khouja H.-R."/>
            <person name="Murat C."/>
            <person name="Ohm R."/>
            <person name="Olson A."/>
            <person name="Spatafora J."/>
            <person name="Veneault-Fourrey C."/>
            <person name="Henrissat B."/>
            <person name="Grigoriev I."/>
            <person name="Martin F."/>
            <person name="Perotto S."/>
        </authorList>
    </citation>
    <scope>NUCLEOTIDE SEQUENCE [LARGE SCALE GENOMIC DNA]</scope>
    <source>
        <strain evidence="2 3">UAMH 7357</strain>
    </source>
</reference>
<dbReference type="AlphaFoldDB" id="A0A2J6QHT9"/>
<sequence length="286" mass="31793">MTSKSWFILRYNHFPPSTIILGTLITNPKEPHLPLFTTSLPFPTTMHPIRTTHESLKFSTSVTKEGHAGMPAQMDGLPLSTNISTEFARTAKNSADFQTLETQYILPNPEYEKLSMSEPSIKSHLGNKSLLLKSVFMITGVKIARSGGKTGRETKNRKEATFQVGITPTPAFPVSLGPDVGGKVEEEGSVSSSTQEDFVWAFSLRQIFYRWGEVKGSKTYEDGATLDGRVRKDGREGNEAEEDKEKEEEIEVDGSEEFNGEESRLVPIEEIRDVGSDLSFLLVENL</sequence>
<accession>A0A2J6QHT9</accession>
<gene>
    <name evidence="2" type="ORF">NA56DRAFT_642101</name>
</gene>
<evidence type="ECO:0000256" key="1">
    <source>
        <dbReference type="SAM" id="MobiDB-lite"/>
    </source>
</evidence>
<dbReference type="STRING" id="1745343.A0A2J6QHT9"/>
<evidence type="ECO:0000313" key="2">
    <source>
        <dbReference type="EMBL" id="PMD25833.1"/>
    </source>
</evidence>
<dbReference type="OrthoDB" id="4500473at2759"/>
<feature type="compositionally biased region" description="Acidic residues" evidence="1">
    <location>
        <begin position="239"/>
        <end position="259"/>
    </location>
</feature>
<feature type="region of interest" description="Disordered" evidence="1">
    <location>
        <begin position="230"/>
        <end position="259"/>
    </location>
</feature>